<protein>
    <submittedName>
        <fullName evidence="2">Uncharacterized protein</fullName>
    </submittedName>
</protein>
<gene>
    <name evidence="2" type="ORF">BLA13014_03391</name>
</gene>
<dbReference type="AlphaFoldDB" id="A0A6P2LUT0"/>
<sequence>MLSDSKIDHVDWNINPVVLENRLTKRSPLGFPGWLMRTMQALIGPLQLLRHGSMHIDPEALAEASNARAIVRCHPYDISPRGHIYAVRFRHAFSYSLAVAGGAEQPGQRQPVARVHVQPCALPKVDASRFVLPPNTASPHPQPSQNSGKICPGVAITVPRSASAVAGLYDISLQWQIPELSFSAHALSLVASRTVRARYARASSRARSPARNLSSEKPSRNATFCTLPSG</sequence>
<name>A0A6P2LUT0_9BURK</name>
<dbReference type="Proteomes" id="UP000494261">
    <property type="component" value="Unassembled WGS sequence"/>
</dbReference>
<dbReference type="EMBL" id="CABVQC010000021">
    <property type="protein sequence ID" value="VWB74367.1"/>
    <property type="molecule type" value="Genomic_DNA"/>
</dbReference>
<reference evidence="2 3" key="1">
    <citation type="submission" date="2019-09" db="EMBL/GenBank/DDBJ databases">
        <authorList>
            <person name="Depoorter E."/>
        </authorList>
    </citation>
    <scope>NUCLEOTIDE SEQUENCE [LARGE SCALE GENOMIC DNA]</scope>
    <source>
        <strain evidence="2">LMG 13014</strain>
    </source>
</reference>
<organism evidence="2 3">
    <name type="scientific">Burkholderia aenigmatica</name>
    <dbReference type="NCBI Taxonomy" id="2015348"/>
    <lineage>
        <taxon>Bacteria</taxon>
        <taxon>Pseudomonadati</taxon>
        <taxon>Pseudomonadota</taxon>
        <taxon>Betaproteobacteria</taxon>
        <taxon>Burkholderiales</taxon>
        <taxon>Burkholderiaceae</taxon>
        <taxon>Burkholderia</taxon>
        <taxon>Burkholderia cepacia complex</taxon>
    </lineage>
</organism>
<feature type="compositionally biased region" description="Low complexity" evidence="1">
    <location>
        <begin position="201"/>
        <end position="215"/>
    </location>
</feature>
<feature type="compositionally biased region" description="Polar residues" evidence="1">
    <location>
        <begin position="220"/>
        <end position="230"/>
    </location>
</feature>
<feature type="region of interest" description="Disordered" evidence="1">
    <location>
        <begin position="201"/>
        <end position="230"/>
    </location>
</feature>
<proteinExistence type="predicted"/>
<evidence type="ECO:0000313" key="3">
    <source>
        <dbReference type="Proteomes" id="UP000494261"/>
    </source>
</evidence>
<evidence type="ECO:0000256" key="1">
    <source>
        <dbReference type="SAM" id="MobiDB-lite"/>
    </source>
</evidence>
<evidence type="ECO:0000313" key="2">
    <source>
        <dbReference type="EMBL" id="VWB74367.1"/>
    </source>
</evidence>
<accession>A0A6P2LUT0</accession>